<dbReference type="SMART" id="SM00448">
    <property type="entry name" value="REC"/>
    <property type="match status" value="1"/>
</dbReference>
<dbReference type="Gene3D" id="1.10.10.10">
    <property type="entry name" value="Winged helix-like DNA-binding domain superfamily/Winged helix DNA-binding domain"/>
    <property type="match status" value="1"/>
</dbReference>
<name>W4LHP6_ENTF1</name>
<dbReference type="Gene3D" id="6.10.250.690">
    <property type="match status" value="1"/>
</dbReference>
<keyword evidence="1 6" id="KW-0597">Phosphoprotein</keyword>
<comment type="caution">
    <text evidence="10">The sequence shown here is derived from an EMBL/GenBank/DDBJ whole genome shotgun (WGS) entry which is preliminary data.</text>
</comment>
<evidence type="ECO:0000313" key="10">
    <source>
        <dbReference type="EMBL" id="ETW97633.1"/>
    </source>
</evidence>
<feature type="modified residue" description="4-aspartylphosphate" evidence="6">
    <location>
        <position position="54"/>
    </location>
</feature>
<dbReference type="PANTHER" id="PTHR48111:SF1">
    <property type="entry name" value="TWO-COMPONENT RESPONSE REGULATOR ORR33"/>
    <property type="match status" value="1"/>
</dbReference>
<dbReference type="Pfam" id="PF00486">
    <property type="entry name" value="Trans_reg_C"/>
    <property type="match status" value="1"/>
</dbReference>
<gene>
    <name evidence="10" type="ORF">ETSY1_21885</name>
</gene>
<feature type="non-terminal residue" evidence="10">
    <location>
        <position position="236"/>
    </location>
</feature>
<dbReference type="SUPFAM" id="SSF46894">
    <property type="entry name" value="C-terminal effector domain of the bipartite response regulators"/>
    <property type="match status" value="1"/>
</dbReference>
<keyword evidence="2" id="KW-0902">Two-component regulatory system</keyword>
<dbReference type="InterPro" id="IPR001867">
    <property type="entry name" value="OmpR/PhoB-type_DNA-bd"/>
</dbReference>
<dbReference type="FunFam" id="3.40.50.2300:FF:000001">
    <property type="entry name" value="DNA-binding response regulator PhoB"/>
    <property type="match status" value="1"/>
</dbReference>
<dbReference type="Gene3D" id="3.40.50.2300">
    <property type="match status" value="1"/>
</dbReference>
<dbReference type="Proteomes" id="UP000019141">
    <property type="component" value="Unassembled WGS sequence"/>
</dbReference>
<dbReference type="AlphaFoldDB" id="W4LHP6"/>
<dbReference type="CDD" id="cd19937">
    <property type="entry name" value="REC_OmpR_BsPhoP-like"/>
    <property type="match status" value="1"/>
</dbReference>
<dbReference type="GO" id="GO:0000976">
    <property type="term" value="F:transcription cis-regulatory region binding"/>
    <property type="evidence" value="ECO:0007669"/>
    <property type="project" value="TreeGrafter"/>
</dbReference>
<evidence type="ECO:0000256" key="2">
    <source>
        <dbReference type="ARBA" id="ARBA00023012"/>
    </source>
</evidence>
<feature type="DNA-binding region" description="OmpR/PhoB-type" evidence="7">
    <location>
        <begin position="132"/>
        <end position="228"/>
    </location>
</feature>
<feature type="domain" description="OmpR/PhoB-type" evidence="9">
    <location>
        <begin position="132"/>
        <end position="228"/>
    </location>
</feature>
<dbReference type="PROSITE" id="PS50110">
    <property type="entry name" value="RESPONSE_REGULATORY"/>
    <property type="match status" value="1"/>
</dbReference>
<dbReference type="InterPro" id="IPR011006">
    <property type="entry name" value="CheY-like_superfamily"/>
</dbReference>
<keyword evidence="11" id="KW-1185">Reference proteome</keyword>
<dbReference type="InterPro" id="IPR001789">
    <property type="entry name" value="Sig_transdc_resp-reg_receiver"/>
</dbReference>
<dbReference type="EMBL" id="AZHW01000640">
    <property type="protein sequence ID" value="ETW97633.1"/>
    <property type="molecule type" value="Genomic_DNA"/>
</dbReference>
<evidence type="ECO:0000256" key="7">
    <source>
        <dbReference type="PROSITE-ProRule" id="PRU01091"/>
    </source>
</evidence>
<sequence length="236" mass="25938">MADAHVLVVDDEPELQELVRYNLAKAGYQVSCAGSGEEALSAIQDQPPDLVVLDVLLPGIDGLDVCKTLKQNIHTFAIPIIMLTARSEEADIVTGLELGADDYLTKPFSPRVLLARVKAALRRSGSMPDLEAGIIQYEEMRIHPGHREVRVGANAVHLTPTEFNILHMLAQRPGWVFTRYQIVDRARGNDAGVTERSVDVHITALRRKLGAAGAAIETIRGIGYRLRNPATWCRDT</sequence>
<dbReference type="PANTHER" id="PTHR48111">
    <property type="entry name" value="REGULATOR OF RPOS"/>
    <property type="match status" value="1"/>
</dbReference>
<keyword evidence="4 7" id="KW-0238">DNA-binding</keyword>
<dbReference type="SMART" id="SM00862">
    <property type="entry name" value="Trans_reg_C"/>
    <property type="match status" value="1"/>
</dbReference>
<organism evidence="10 11">
    <name type="scientific">Entotheonella factor</name>
    <dbReference type="NCBI Taxonomy" id="1429438"/>
    <lineage>
        <taxon>Bacteria</taxon>
        <taxon>Pseudomonadati</taxon>
        <taxon>Nitrospinota/Tectimicrobiota group</taxon>
        <taxon>Candidatus Tectimicrobiota</taxon>
        <taxon>Candidatus Entotheonellia</taxon>
        <taxon>Candidatus Entotheonellales</taxon>
        <taxon>Candidatus Entotheonellaceae</taxon>
        <taxon>Candidatus Entotheonella</taxon>
    </lineage>
</organism>
<dbReference type="InterPro" id="IPR039420">
    <property type="entry name" value="WalR-like"/>
</dbReference>
<feature type="domain" description="Response regulatory" evidence="8">
    <location>
        <begin position="5"/>
        <end position="121"/>
    </location>
</feature>
<dbReference type="CDD" id="cd00383">
    <property type="entry name" value="trans_reg_C"/>
    <property type="match status" value="1"/>
</dbReference>
<evidence type="ECO:0000256" key="1">
    <source>
        <dbReference type="ARBA" id="ARBA00022553"/>
    </source>
</evidence>
<evidence type="ECO:0000259" key="9">
    <source>
        <dbReference type="PROSITE" id="PS51755"/>
    </source>
</evidence>
<evidence type="ECO:0000256" key="5">
    <source>
        <dbReference type="ARBA" id="ARBA00023163"/>
    </source>
</evidence>
<dbReference type="InterPro" id="IPR016032">
    <property type="entry name" value="Sig_transdc_resp-reg_C-effctor"/>
</dbReference>
<keyword evidence="5" id="KW-0804">Transcription</keyword>
<evidence type="ECO:0000256" key="6">
    <source>
        <dbReference type="PROSITE-ProRule" id="PRU00169"/>
    </source>
</evidence>
<evidence type="ECO:0000313" key="11">
    <source>
        <dbReference type="Proteomes" id="UP000019141"/>
    </source>
</evidence>
<evidence type="ECO:0000259" key="8">
    <source>
        <dbReference type="PROSITE" id="PS50110"/>
    </source>
</evidence>
<dbReference type="GO" id="GO:0005829">
    <property type="term" value="C:cytosol"/>
    <property type="evidence" value="ECO:0007669"/>
    <property type="project" value="TreeGrafter"/>
</dbReference>
<dbReference type="GO" id="GO:0032993">
    <property type="term" value="C:protein-DNA complex"/>
    <property type="evidence" value="ECO:0007669"/>
    <property type="project" value="TreeGrafter"/>
</dbReference>
<dbReference type="HOGENOM" id="CLU_000445_30_4_7"/>
<dbReference type="GO" id="GO:0000156">
    <property type="term" value="F:phosphorelay response regulator activity"/>
    <property type="evidence" value="ECO:0007669"/>
    <property type="project" value="TreeGrafter"/>
</dbReference>
<dbReference type="InterPro" id="IPR036388">
    <property type="entry name" value="WH-like_DNA-bd_sf"/>
</dbReference>
<dbReference type="GO" id="GO:0006355">
    <property type="term" value="P:regulation of DNA-templated transcription"/>
    <property type="evidence" value="ECO:0007669"/>
    <property type="project" value="InterPro"/>
</dbReference>
<accession>W4LHP6</accession>
<reference evidence="10 11" key="1">
    <citation type="journal article" date="2014" name="Nature">
        <title>An environmental bacterial taxon with a large and distinct metabolic repertoire.</title>
        <authorList>
            <person name="Wilson M.C."/>
            <person name="Mori T."/>
            <person name="Ruckert C."/>
            <person name="Uria A.R."/>
            <person name="Helf M.J."/>
            <person name="Takada K."/>
            <person name="Gernert C."/>
            <person name="Steffens U.A."/>
            <person name="Heycke N."/>
            <person name="Schmitt S."/>
            <person name="Rinke C."/>
            <person name="Helfrich E.J."/>
            <person name="Brachmann A.O."/>
            <person name="Gurgui C."/>
            <person name="Wakimoto T."/>
            <person name="Kracht M."/>
            <person name="Crusemann M."/>
            <person name="Hentschel U."/>
            <person name="Abe I."/>
            <person name="Matsunaga S."/>
            <person name="Kalinowski J."/>
            <person name="Takeyama H."/>
            <person name="Piel J."/>
        </authorList>
    </citation>
    <scope>NUCLEOTIDE SEQUENCE [LARGE SCALE GENOMIC DNA]</scope>
    <source>
        <strain evidence="11">TSY1</strain>
    </source>
</reference>
<dbReference type="SUPFAM" id="SSF52172">
    <property type="entry name" value="CheY-like"/>
    <property type="match status" value="1"/>
</dbReference>
<keyword evidence="3" id="KW-0805">Transcription regulation</keyword>
<evidence type="ECO:0000256" key="3">
    <source>
        <dbReference type="ARBA" id="ARBA00023015"/>
    </source>
</evidence>
<proteinExistence type="predicted"/>
<evidence type="ECO:0000256" key="4">
    <source>
        <dbReference type="ARBA" id="ARBA00023125"/>
    </source>
</evidence>
<dbReference type="Pfam" id="PF00072">
    <property type="entry name" value="Response_reg"/>
    <property type="match status" value="1"/>
</dbReference>
<dbReference type="PROSITE" id="PS51755">
    <property type="entry name" value="OMPR_PHOB"/>
    <property type="match status" value="1"/>
</dbReference>
<protein>
    <submittedName>
        <fullName evidence="10">ArsR family transcriptional regulator</fullName>
    </submittedName>
</protein>